<dbReference type="OrthoDB" id="7376058at2"/>
<dbReference type="Proteomes" id="UP000460157">
    <property type="component" value="Unassembled WGS sequence"/>
</dbReference>
<accession>A0A7K1UNP9</accession>
<comment type="caution">
    <text evidence="2">The sequence shown here is derived from an EMBL/GenBank/DDBJ whole genome shotgun (WGS) entry which is preliminary data.</text>
</comment>
<dbReference type="PANTHER" id="PTHR24305">
    <property type="entry name" value="CYTOCHROME P450"/>
    <property type="match status" value="1"/>
</dbReference>
<reference evidence="2 3" key="1">
    <citation type="submission" date="2019-12" db="EMBL/GenBank/DDBJ databases">
        <title>Nesterenkonia muleiensis sp. nov., a novel actinobacterium isolated from sap of Populus euphratica.</title>
        <authorList>
            <person name="Wang R."/>
        </authorList>
    </citation>
    <scope>NUCLEOTIDE SEQUENCE [LARGE SCALE GENOMIC DNA]</scope>
    <source>
        <strain evidence="2 3">F10</strain>
    </source>
</reference>
<evidence type="ECO:0000256" key="1">
    <source>
        <dbReference type="ARBA" id="ARBA00010617"/>
    </source>
</evidence>
<dbReference type="GO" id="GO:0004497">
    <property type="term" value="F:monooxygenase activity"/>
    <property type="evidence" value="ECO:0007669"/>
    <property type="project" value="InterPro"/>
</dbReference>
<comment type="similarity">
    <text evidence="1">Belongs to the cytochrome P450 family.</text>
</comment>
<dbReference type="AlphaFoldDB" id="A0A7K1UNP9"/>
<evidence type="ECO:0000313" key="3">
    <source>
        <dbReference type="Proteomes" id="UP000460157"/>
    </source>
</evidence>
<organism evidence="2 3">
    <name type="scientific">Nesterenkonia alkaliphila</name>
    <dbReference type="NCBI Taxonomy" id="1463631"/>
    <lineage>
        <taxon>Bacteria</taxon>
        <taxon>Bacillati</taxon>
        <taxon>Actinomycetota</taxon>
        <taxon>Actinomycetes</taxon>
        <taxon>Micrococcales</taxon>
        <taxon>Micrococcaceae</taxon>
        <taxon>Nesterenkonia</taxon>
    </lineage>
</organism>
<keyword evidence="3" id="KW-1185">Reference proteome</keyword>
<name>A0A7K1UNP9_9MICC</name>
<dbReference type="Gene3D" id="1.10.630.10">
    <property type="entry name" value="Cytochrome P450"/>
    <property type="match status" value="1"/>
</dbReference>
<evidence type="ECO:0000313" key="2">
    <source>
        <dbReference type="EMBL" id="MVT27651.1"/>
    </source>
</evidence>
<gene>
    <name evidence="2" type="ORF">GNZ21_15040</name>
</gene>
<dbReference type="GO" id="GO:0016705">
    <property type="term" value="F:oxidoreductase activity, acting on paired donors, with incorporation or reduction of molecular oxygen"/>
    <property type="evidence" value="ECO:0007669"/>
    <property type="project" value="InterPro"/>
</dbReference>
<dbReference type="SUPFAM" id="SSF48264">
    <property type="entry name" value="Cytochrome P450"/>
    <property type="match status" value="1"/>
</dbReference>
<dbReference type="Pfam" id="PF00067">
    <property type="entry name" value="p450"/>
    <property type="match status" value="2"/>
</dbReference>
<proteinExistence type="inferred from homology"/>
<dbReference type="RefSeq" id="WP_157325782.1">
    <property type="nucleotide sequence ID" value="NZ_BMFX01000008.1"/>
</dbReference>
<dbReference type="InterPro" id="IPR001128">
    <property type="entry name" value="Cyt_P450"/>
</dbReference>
<dbReference type="GO" id="GO:0005506">
    <property type="term" value="F:iron ion binding"/>
    <property type="evidence" value="ECO:0007669"/>
    <property type="project" value="InterPro"/>
</dbReference>
<dbReference type="GO" id="GO:0020037">
    <property type="term" value="F:heme binding"/>
    <property type="evidence" value="ECO:0007669"/>
    <property type="project" value="InterPro"/>
</dbReference>
<dbReference type="PANTHER" id="PTHR24305:SF166">
    <property type="entry name" value="CYTOCHROME P450 12A4, MITOCHONDRIAL-RELATED"/>
    <property type="match status" value="1"/>
</dbReference>
<sequence>MTHPNTASHRVVGSVYSTGQSAVTNPLPKATAAETAQVLAEVEFPTIAKGPIVRRPKVVAAVERLGLEARAVTRMQTMAEKYGRGPLMLAVPGQKMATVLDPDHVHRILEESPEPFATAETLKRHALKHFEPKVSLISEGSERARRRDANEKLLDHNHPIHRMAEQFMPAVREEAAALLEEVADNDDAAGQLNYDAYFNAWFRLVNRVVLGDSYRDDMELVELMETQRKRGNFAFLRPVNTEDRAEILERISQAVDKAEPGSLAAFMKQIEAAGDTETSRDENVQQVPQWLFAFDPAGMASYRGLALLAAHQDRLDAARYQIAEEAQAEAPMLPLLRATVLESLRLWATTPMILRETTREVEFEHGVMPAGTTVLIFAPFFHRDEKNLDFAHRFAPEVWDHQRTREEWPLVPFSGGPGICPGRHLVLLLTSNFMAEIVRQRSIELTSHELEPGNLPALLDNFSLEFQLSPR</sequence>
<dbReference type="EMBL" id="WRPM01000102">
    <property type="protein sequence ID" value="MVT27651.1"/>
    <property type="molecule type" value="Genomic_DNA"/>
</dbReference>
<dbReference type="InterPro" id="IPR050121">
    <property type="entry name" value="Cytochrome_P450_monoxygenase"/>
</dbReference>
<dbReference type="InterPro" id="IPR036396">
    <property type="entry name" value="Cyt_P450_sf"/>
</dbReference>
<protein>
    <submittedName>
        <fullName evidence="2">Cytochrome P450</fullName>
    </submittedName>
</protein>